<keyword evidence="2 6" id="KW-0812">Transmembrane</keyword>
<keyword evidence="10" id="KW-1185">Reference proteome</keyword>
<dbReference type="PANTHER" id="PTHR43066:SF11">
    <property type="entry name" value="PEPTIDASE S54 RHOMBOID DOMAIN-CONTAINING PROTEIN"/>
    <property type="match status" value="1"/>
</dbReference>
<feature type="domain" description="Peptidase S54 rhomboid" evidence="7">
    <location>
        <begin position="68"/>
        <end position="211"/>
    </location>
</feature>
<dbReference type="Pfam" id="PF01694">
    <property type="entry name" value="Rhomboid"/>
    <property type="match status" value="1"/>
</dbReference>
<dbReference type="Pfam" id="PF20216">
    <property type="entry name" value="DUF6576"/>
    <property type="match status" value="1"/>
</dbReference>
<gene>
    <name evidence="9" type="ORF">FHS90_000297</name>
</gene>
<feature type="transmembrane region" description="Helical" evidence="6">
    <location>
        <begin position="166"/>
        <end position="188"/>
    </location>
</feature>
<dbReference type="GO" id="GO:0006508">
    <property type="term" value="P:proteolysis"/>
    <property type="evidence" value="ECO:0007669"/>
    <property type="project" value="UniProtKB-KW"/>
</dbReference>
<dbReference type="InterPro" id="IPR035952">
    <property type="entry name" value="Rhomboid-like_sf"/>
</dbReference>
<dbReference type="GO" id="GO:0016020">
    <property type="term" value="C:membrane"/>
    <property type="evidence" value="ECO:0007669"/>
    <property type="project" value="UniProtKB-SubCell"/>
</dbReference>
<feature type="transmembrane region" description="Helical" evidence="6">
    <location>
        <begin position="48"/>
        <end position="66"/>
    </location>
</feature>
<dbReference type="InterPro" id="IPR022764">
    <property type="entry name" value="Peptidase_S54_rhomboid_dom"/>
</dbReference>
<name>A0A839GBB7_9BACT</name>
<proteinExistence type="predicted"/>
<dbReference type="EMBL" id="JACJIQ010000001">
    <property type="protein sequence ID" value="MBA9075600.1"/>
    <property type="molecule type" value="Genomic_DNA"/>
</dbReference>
<dbReference type="InterPro" id="IPR046483">
    <property type="entry name" value="DUF6576"/>
</dbReference>
<evidence type="ECO:0000256" key="4">
    <source>
        <dbReference type="ARBA" id="ARBA00023136"/>
    </source>
</evidence>
<evidence type="ECO:0000313" key="9">
    <source>
        <dbReference type="EMBL" id="MBA9075600.1"/>
    </source>
</evidence>
<feature type="domain" description="DUF6576" evidence="8">
    <location>
        <begin position="275"/>
        <end position="308"/>
    </location>
</feature>
<evidence type="ECO:0000259" key="7">
    <source>
        <dbReference type="Pfam" id="PF01694"/>
    </source>
</evidence>
<dbReference type="Proteomes" id="UP000563094">
    <property type="component" value="Unassembled WGS sequence"/>
</dbReference>
<dbReference type="PANTHER" id="PTHR43066">
    <property type="entry name" value="RHOMBOID-RELATED PROTEIN"/>
    <property type="match status" value="1"/>
</dbReference>
<keyword evidence="4 6" id="KW-0472">Membrane</keyword>
<evidence type="ECO:0000256" key="2">
    <source>
        <dbReference type="ARBA" id="ARBA00022692"/>
    </source>
</evidence>
<accession>A0A839GBB7</accession>
<feature type="transmembrane region" description="Helical" evidence="6">
    <location>
        <begin position="18"/>
        <end position="36"/>
    </location>
</feature>
<protein>
    <submittedName>
        <fullName evidence="9">Membrane associated rhomboid family serine protease</fullName>
    </submittedName>
</protein>
<feature type="transmembrane region" description="Helical" evidence="6">
    <location>
        <begin position="139"/>
        <end position="159"/>
    </location>
</feature>
<dbReference type="SUPFAM" id="SSF144091">
    <property type="entry name" value="Rhomboid-like"/>
    <property type="match status" value="1"/>
</dbReference>
<feature type="region of interest" description="Disordered" evidence="5">
    <location>
        <begin position="252"/>
        <end position="275"/>
    </location>
</feature>
<dbReference type="AlphaFoldDB" id="A0A839GBB7"/>
<dbReference type="GO" id="GO:0004252">
    <property type="term" value="F:serine-type endopeptidase activity"/>
    <property type="evidence" value="ECO:0007669"/>
    <property type="project" value="InterPro"/>
</dbReference>
<feature type="transmembrane region" description="Helical" evidence="6">
    <location>
        <begin position="108"/>
        <end position="127"/>
    </location>
</feature>
<keyword evidence="3 6" id="KW-1133">Transmembrane helix</keyword>
<evidence type="ECO:0000256" key="5">
    <source>
        <dbReference type="SAM" id="MobiDB-lite"/>
    </source>
</evidence>
<comment type="subcellular location">
    <subcellularLocation>
        <location evidence="1">Membrane</location>
        <topology evidence="1">Multi-pass membrane protein</topology>
    </subcellularLocation>
</comment>
<evidence type="ECO:0000313" key="10">
    <source>
        <dbReference type="Proteomes" id="UP000563094"/>
    </source>
</evidence>
<reference evidence="9 10" key="1">
    <citation type="submission" date="2020-08" db="EMBL/GenBank/DDBJ databases">
        <title>Genomic Encyclopedia of Type Strains, Phase IV (KMG-IV): sequencing the most valuable type-strain genomes for metagenomic binning, comparative biology and taxonomic classification.</title>
        <authorList>
            <person name="Goeker M."/>
        </authorList>
    </citation>
    <scope>NUCLEOTIDE SEQUENCE [LARGE SCALE GENOMIC DNA]</scope>
    <source>
        <strain evidence="9 10">DSM 29854</strain>
    </source>
</reference>
<keyword evidence="9" id="KW-0378">Hydrolase</keyword>
<comment type="caution">
    <text evidence="9">The sequence shown here is derived from an EMBL/GenBank/DDBJ whole genome shotgun (WGS) entry which is preliminary data.</text>
</comment>
<sequence>MTSIFDDIKSAFSRGNNALHQLIFINVVVFAVLVVLRTVMTLSGSGGVFDYLMTFLAIPSFLPLYALRFWTLFTYFFTHLEFFHILFNMLNLYWFGMLIREYLGDKRLVNLYVLGGLVGGLFYLLTYNTIPYLQMRGDSLMMGASGSVIAVMVAAATLLPNYTFNLILLGPIRIKYIAAVMVLLSISGAVGSNAGGNIAHIGGAVLGFLYIRQLQRGSDMGKPVQAVLGFFGGLFKRKAPLKVTYHNPNRPYAAGSSSSASHKGTGAPVAPGTPSQIEIDQILDKISVSGYESLTKEEKQKLFKASQK</sequence>
<feature type="transmembrane region" description="Helical" evidence="6">
    <location>
        <begin position="72"/>
        <end position="96"/>
    </location>
</feature>
<evidence type="ECO:0000256" key="1">
    <source>
        <dbReference type="ARBA" id="ARBA00004141"/>
    </source>
</evidence>
<evidence type="ECO:0000256" key="6">
    <source>
        <dbReference type="SAM" id="Phobius"/>
    </source>
</evidence>
<organism evidence="9 10">
    <name type="scientific">Rufibacter quisquiliarum</name>
    <dbReference type="NCBI Taxonomy" id="1549639"/>
    <lineage>
        <taxon>Bacteria</taxon>
        <taxon>Pseudomonadati</taxon>
        <taxon>Bacteroidota</taxon>
        <taxon>Cytophagia</taxon>
        <taxon>Cytophagales</taxon>
        <taxon>Hymenobacteraceae</taxon>
        <taxon>Rufibacter</taxon>
    </lineage>
</organism>
<dbReference type="RefSeq" id="WP_182511294.1">
    <property type="nucleotide sequence ID" value="NZ_JACJIQ010000001.1"/>
</dbReference>
<evidence type="ECO:0000259" key="8">
    <source>
        <dbReference type="Pfam" id="PF20216"/>
    </source>
</evidence>
<dbReference type="Gene3D" id="1.20.1540.10">
    <property type="entry name" value="Rhomboid-like"/>
    <property type="match status" value="1"/>
</dbReference>
<evidence type="ECO:0000256" key="3">
    <source>
        <dbReference type="ARBA" id="ARBA00022989"/>
    </source>
</evidence>
<keyword evidence="9" id="KW-0645">Protease</keyword>